<evidence type="ECO:0000256" key="4">
    <source>
        <dbReference type="ARBA" id="ARBA00023125"/>
    </source>
</evidence>
<feature type="region of interest" description="Disordered" evidence="7">
    <location>
        <begin position="68"/>
        <end position="92"/>
    </location>
</feature>
<feature type="region of interest" description="Disordered" evidence="7">
    <location>
        <begin position="111"/>
        <end position="135"/>
    </location>
</feature>
<dbReference type="PANTHER" id="PTHR31001:SF49">
    <property type="entry name" value="ZN(II)2CYS6 TRANSCRIPTION FACTOR (EUROFUNG)"/>
    <property type="match status" value="1"/>
</dbReference>
<proteinExistence type="predicted"/>
<dbReference type="PROSITE" id="PS00463">
    <property type="entry name" value="ZN2_CY6_FUNGAL_1"/>
    <property type="match status" value="1"/>
</dbReference>
<dbReference type="Proteomes" id="UP001345013">
    <property type="component" value="Unassembled WGS sequence"/>
</dbReference>
<dbReference type="PANTHER" id="PTHR31001">
    <property type="entry name" value="UNCHARACTERIZED TRANSCRIPTIONAL REGULATORY PROTEIN"/>
    <property type="match status" value="1"/>
</dbReference>
<feature type="region of interest" description="Disordered" evidence="7">
    <location>
        <begin position="723"/>
        <end position="758"/>
    </location>
</feature>
<protein>
    <recommendedName>
        <fullName evidence="8">Zn(2)-C6 fungal-type domain-containing protein</fullName>
    </recommendedName>
</protein>
<feature type="domain" description="Zn(2)-C6 fungal-type" evidence="8">
    <location>
        <begin position="35"/>
        <end position="66"/>
    </location>
</feature>
<dbReference type="SMART" id="SM00066">
    <property type="entry name" value="GAL4"/>
    <property type="match status" value="1"/>
</dbReference>
<feature type="compositionally biased region" description="Polar residues" evidence="7">
    <location>
        <begin position="731"/>
        <end position="753"/>
    </location>
</feature>
<keyword evidence="10" id="KW-1185">Reference proteome</keyword>
<keyword evidence="3" id="KW-0805">Transcription regulation</keyword>
<dbReference type="CDD" id="cd00067">
    <property type="entry name" value="GAL4"/>
    <property type="match status" value="1"/>
</dbReference>
<evidence type="ECO:0000256" key="1">
    <source>
        <dbReference type="ARBA" id="ARBA00004123"/>
    </source>
</evidence>
<evidence type="ECO:0000256" key="2">
    <source>
        <dbReference type="ARBA" id="ARBA00022723"/>
    </source>
</evidence>
<comment type="subcellular location">
    <subcellularLocation>
        <location evidence="1">Nucleus</location>
    </subcellularLocation>
</comment>
<evidence type="ECO:0000313" key="10">
    <source>
        <dbReference type="Proteomes" id="UP001345013"/>
    </source>
</evidence>
<keyword evidence="4" id="KW-0238">DNA-binding</keyword>
<dbReference type="InterPro" id="IPR050613">
    <property type="entry name" value="Sec_Metabolite_Reg"/>
</dbReference>
<keyword evidence="6" id="KW-0539">Nucleus</keyword>
<feature type="compositionally biased region" description="Basic and acidic residues" evidence="7">
    <location>
        <begin position="81"/>
        <end position="92"/>
    </location>
</feature>
<keyword evidence="5" id="KW-0804">Transcription</keyword>
<comment type="caution">
    <text evidence="9">The sequence shown here is derived from an EMBL/GenBank/DDBJ whole genome shotgun (WGS) entry which is preliminary data.</text>
</comment>
<evidence type="ECO:0000256" key="7">
    <source>
        <dbReference type="SAM" id="MobiDB-lite"/>
    </source>
</evidence>
<dbReference type="InterPro" id="IPR001138">
    <property type="entry name" value="Zn2Cys6_DnaBD"/>
</dbReference>
<dbReference type="EMBL" id="JAVRRG010000324">
    <property type="protein sequence ID" value="KAK5072350.1"/>
    <property type="molecule type" value="Genomic_DNA"/>
</dbReference>
<sequence>MADFSKYTHKWRATTNNAHHSDASKVTKRNRQPVSCQPCRVRKLKCDRSHPCDACTKREEQDSCIYGKATTTPTTSTSSVQKDESRASGMKAQDKLRHLEELVRSMVENTARNFPSPPEEAPPTRTTFDSSIEEGTLNRSATIEASYTGSTHWSAVLQHIHELKNDMISAPVDTGDEPIDHSKPDALFGSPRPPSLDHILKAYLPSRTQVDRRISQYFNARYMIVPFIHSTQFRRQYERFWSDPPNTNAMWVSIMFSICCLAASLSIASSQSPNNTNPDGINQRESFQTAAGQCLVLGNYSKPQPYVVEALALFLQCKYTSSLDPQREVALIFAVQTRLAYLMGYHRDGSNFPNHFTPFEAEMRRRGWAMIKQFDLLVAFQLGIPNNIPSESWDTKFPSNLLDTDFDEDTSVLPPSRPEADITQILYFVVKSRIIDVYTKICHHSISFRPSPPTAAEIMSLDAQIRAVAEAIPESLRIRPISQSIVDPGYEVMVRINLSFLWRKSLCVLHRKYMAASGNDYSYKTCVEAASSMCVSLIDIYPEFQPDGAFENDSWMLSSFTIVDFLLAIIVLCLAMSVSRKRHVNAGGSPQQWLASDETKSVLQILDRCQSICVELGSRSREARRVSGVLFAVLDKLRTTKQRSATGPDGARYFLNMWNGPQSERARPFATSASINDRNGISMKPLSLYDTPTSESQGLFPGCFYGPDKTLAETPVVGAIELSPNKHIPTPASSHSETYDGDNTASRSGTDRFTGNAAAPQDFSMDLDLGLGPFTNFMQAPGDASTIDWTQLDQFMGWYGHETDLPMFDTTSTGFTPAPQVSSNEHSNVDYEDWESTPIYSLGARARDPVTGKSQLP</sequence>
<evidence type="ECO:0000256" key="5">
    <source>
        <dbReference type="ARBA" id="ARBA00023163"/>
    </source>
</evidence>
<dbReference type="Pfam" id="PF04082">
    <property type="entry name" value="Fungal_trans"/>
    <property type="match status" value="1"/>
</dbReference>
<dbReference type="SUPFAM" id="SSF57701">
    <property type="entry name" value="Zn2/Cys6 DNA-binding domain"/>
    <property type="match status" value="1"/>
</dbReference>
<dbReference type="InterPro" id="IPR036864">
    <property type="entry name" value="Zn2-C6_fun-type_DNA-bd_sf"/>
</dbReference>
<dbReference type="CDD" id="cd12148">
    <property type="entry name" value="fungal_TF_MHR"/>
    <property type="match status" value="1"/>
</dbReference>
<keyword evidence="2" id="KW-0479">Metal-binding</keyword>
<dbReference type="PROSITE" id="PS50048">
    <property type="entry name" value="ZN2_CY6_FUNGAL_2"/>
    <property type="match status" value="1"/>
</dbReference>
<dbReference type="InterPro" id="IPR007219">
    <property type="entry name" value="XnlR_reg_dom"/>
</dbReference>
<dbReference type="Pfam" id="PF00172">
    <property type="entry name" value="Zn_clus"/>
    <property type="match status" value="1"/>
</dbReference>
<reference evidence="9 10" key="1">
    <citation type="submission" date="2023-08" db="EMBL/GenBank/DDBJ databases">
        <title>Black Yeasts Isolated from many extreme environments.</title>
        <authorList>
            <person name="Coleine C."/>
            <person name="Stajich J.E."/>
            <person name="Selbmann L."/>
        </authorList>
    </citation>
    <scope>NUCLEOTIDE SEQUENCE [LARGE SCALE GENOMIC DNA]</scope>
    <source>
        <strain evidence="9 10">CCFEE 5885</strain>
    </source>
</reference>
<gene>
    <name evidence="9" type="ORF">LTR24_010418</name>
</gene>
<organism evidence="9 10">
    <name type="scientific">Lithohypha guttulata</name>
    <dbReference type="NCBI Taxonomy" id="1690604"/>
    <lineage>
        <taxon>Eukaryota</taxon>
        <taxon>Fungi</taxon>
        <taxon>Dikarya</taxon>
        <taxon>Ascomycota</taxon>
        <taxon>Pezizomycotina</taxon>
        <taxon>Eurotiomycetes</taxon>
        <taxon>Chaetothyriomycetidae</taxon>
        <taxon>Chaetothyriales</taxon>
        <taxon>Trichomeriaceae</taxon>
        <taxon>Lithohypha</taxon>
    </lineage>
</organism>
<evidence type="ECO:0000256" key="6">
    <source>
        <dbReference type="ARBA" id="ARBA00023242"/>
    </source>
</evidence>
<evidence type="ECO:0000313" key="9">
    <source>
        <dbReference type="EMBL" id="KAK5072350.1"/>
    </source>
</evidence>
<evidence type="ECO:0000259" key="8">
    <source>
        <dbReference type="PROSITE" id="PS50048"/>
    </source>
</evidence>
<feature type="compositionally biased region" description="Low complexity" evidence="7">
    <location>
        <begin position="70"/>
        <end position="79"/>
    </location>
</feature>
<evidence type="ECO:0000256" key="3">
    <source>
        <dbReference type="ARBA" id="ARBA00023015"/>
    </source>
</evidence>
<dbReference type="Gene3D" id="4.10.240.10">
    <property type="entry name" value="Zn(2)-C6 fungal-type DNA-binding domain"/>
    <property type="match status" value="1"/>
</dbReference>
<accession>A0ABR0JU02</accession>
<name>A0ABR0JU02_9EURO</name>